<organism evidence="2 3">
    <name type="scientific">Rhodopirellula sallentina SM41</name>
    <dbReference type="NCBI Taxonomy" id="1263870"/>
    <lineage>
        <taxon>Bacteria</taxon>
        <taxon>Pseudomonadati</taxon>
        <taxon>Planctomycetota</taxon>
        <taxon>Planctomycetia</taxon>
        <taxon>Pirellulales</taxon>
        <taxon>Pirellulaceae</taxon>
        <taxon>Rhodopirellula</taxon>
    </lineage>
</organism>
<accession>M5TSQ4</accession>
<reference evidence="2 3" key="1">
    <citation type="journal article" date="2013" name="Mar. Genomics">
        <title>Expression of sulfatases in Rhodopirellula baltica and the diversity of sulfatases in the genus Rhodopirellula.</title>
        <authorList>
            <person name="Wegner C.E."/>
            <person name="Richter-Heitmann T."/>
            <person name="Klindworth A."/>
            <person name="Klockow C."/>
            <person name="Richter M."/>
            <person name="Achstetter T."/>
            <person name="Glockner F.O."/>
            <person name="Harder J."/>
        </authorList>
    </citation>
    <scope>NUCLEOTIDE SEQUENCE [LARGE SCALE GENOMIC DNA]</scope>
    <source>
        <strain evidence="2 3">SM41</strain>
    </source>
</reference>
<dbReference type="PATRIC" id="fig|1263870.3.peg.6698"/>
<protein>
    <submittedName>
        <fullName evidence="2">Uncharacterized protein</fullName>
    </submittedName>
</protein>
<sequence length="41" mass="4491">MGKRHQWGSVIDRETRSNETLSPSGGGDVLSVDFGWCRGVL</sequence>
<proteinExistence type="predicted"/>
<dbReference type="EMBL" id="ANOH01000443">
    <property type="protein sequence ID" value="EMI52207.1"/>
    <property type="molecule type" value="Genomic_DNA"/>
</dbReference>
<evidence type="ECO:0000313" key="3">
    <source>
        <dbReference type="Proteomes" id="UP000011885"/>
    </source>
</evidence>
<comment type="caution">
    <text evidence="2">The sequence shown here is derived from an EMBL/GenBank/DDBJ whole genome shotgun (WGS) entry which is preliminary data.</text>
</comment>
<evidence type="ECO:0000313" key="2">
    <source>
        <dbReference type="EMBL" id="EMI52207.1"/>
    </source>
</evidence>
<keyword evidence="3" id="KW-1185">Reference proteome</keyword>
<feature type="region of interest" description="Disordered" evidence="1">
    <location>
        <begin position="1"/>
        <end position="24"/>
    </location>
</feature>
<gene>
    <name evidence="2" type="ORF">RSSM_06321</name>
</gene>
<dbReference type="AlphaFoldDB" id="M5TSQ4"/>
<dbReference type="Proteomes" id="UP000011885">
    <property type="component" value="Unassembled WGS sequence"/>
</dbReference>
<evidence type="ECO:0000256" key="1">
    <source>
        <dbReference type="SAM" id="MobiDB-lite"/>
    </source>
</evidence>
<name>M5TSQ4_9BACT</name>